<comment type="caution">
    <text evidence="1">The sequence shown here is derived from an EMBL/GenBank/DDBJ whole genome shotgun (WGS) entry which is preliminary data.</text>
</comment>
<organism evidence="1 2">
    <name type="scientific">Aeromicrobium panaciterrae</name>
    <dbReference type="NCBI Taxonomy" id="363861"/>
    <lineage>
        <taxon>Bacteria</taxon>
        <taxon>Bacillati</taxon>
        <taxon>Actinomycetota</taxon>
        <taxon>Actinomycetes</taxon>
        <taxon>Propionibacteriales</taxon>
        <taxon>Nocardioidaceae</taxon>
        <taxon>Aeromicrobium</taxon>
    </lineage>
</organism>
<protein>
    <submittedName>
        <fullName evidence="1">Uncharacterized protein</fullName>
    </submittedName>
</protein>
<dbReference type="EMBL" id="JAVDWH010000001">
    <property type="protein sequence ID" value="MDR7085173.1"/>
    <property type="molecule type" value="Genomic_DNA"/>
</dbReference>
<proteinExistence type="predicted"/>
<accession>A0ABU1UJ10</accession>
<dbReference type="Proteomes" id="UP001257739">
    <property type="component" value="Unassembled WGS sequence"/>
</dbReference>
<evidence type="ECO:0000313" key="1">
    <source>
        <dbReference type="EMBL" id="MDR7085173.1"/>
    </source>
</evidence>
<reference evidence="1 2" key="1">
    <citation type="submission" date="2023-07" db="EMBL/GenBank/DDBJ databases">
        <title>Sorghum-associated microbial communities from plants grown in Nebraska, USA.</title>
        <authorList>
            <person name="Schachtman D."/>
        </authorList>
    </citation>
    <scope>NUCLEOTIDE SEQUENCE [LARGE SCALE GENOMIC DNA]</scope>
    <source>
        <strain evidence="1 2">BE248</strain>
    </source>
</reference>
<sequence>MRTLAVALLLVLAGCGGGGETPEPKATATATKATAKATIAAPTGTPAPEALSLFRCAKDTKGRWRASGTIANDGKKQATYQVTVYIGEAAGSDEKAKTKQLANIQAGGSAKFVIVKVPAPKDGGPCHVQVLRR</sequence>
<dbReference type="RefSeq" id="WP_309964984.1">
    <property type="nucleotide sequence ID" value="NZ_JAVDWH010000001.1"/>
</dbReference>
<keyword evidence="2" id="KW-1185">Reference proteome</keyword>
<name>A0ABU1UJ10_9ACTN</name>
<evidence type="ECO:0000313" key="2">
    <source>
        <dbReference type="Proteomes" id="UP001257739"/>
    </source>
</evidence>
<dbReference type="PROSITE" id="PS51257">
    <property type="entry name" value="PROKAR_LIPOPROTEIN"/>
    <property type="match status" value="1"/>
</dbReference>
<gene>
    <name evidence="1" type="ORF">J2X11_000012</name>
</gene>